<reference evidence="1" key="1">
    <citation type="submission" date="2023-06" db="EMBL/GenBank/DDBJ databases">
        <authorList>
            <consortium name="Lawrence Berkeley National Laboratory"/>
            <person name="Ahrendt S."/>
            <person name="Sahu N."/>
            <person name="Indic B."/>
            <person name="Wong-Bajracharya J."/>
            <person name="Merenyi Z."/>
            <person name="Ke H.-M."/>
            <person name="Monk M."/>
            <person name="Kocsube S."/>
            <person name="Drula E."/>
            <person name="Lipzen A."/>
            <person name="Balint B."/>
            <person name="Henrissat B."/>
            <person name="Andreopoulos B."/>
            <person name="Martin F.M."/>
            <person name="Harder C.B."/>
            <person name="Rigling D."/>
            <person name="Ford K.L."/>
            <person name="Foster G.D."/>
            <person name="Pangilinan J."/>
            <person name="Papanicolaou A."/>
            <person name="Barry K."/>
            <person name="LaButti K."/>
            <person name="Viragh M."/>
            <person name="Koriabine M."/>
            <person name="Yan M."/>
            <person name="Riley R."/>
            <person name="Champramary S."/>
            <person name="Plett K.L."/>
            <person name="Tsai I.J."/>
            <person name="Slot J."/>
            <person name="Sipos G."/>
            <person name="Plett J."/>
            <person name="Nagy L.G."/>
            <person name="Grigoriev I.V."/>
        </authorList>
    </citation>
    <scope>NUCLEOTIDE SEQUENCE</scope>
    <source>
        <strain evidence="1">HWK02</strain>
    </source>
</reference>
<dbReference type="Proteomes" id="UP001175228">
    <property type="component" value="Unassembled WGS sequence"/>
</dbReference>
<protein>
    <submittedName>
        <fullName evidence="1">Uncharacterized protein</fullName>
    </submittedName>
</protein>
<organism evidence="1 2">
    <name type="scientific">Armillaria luteobubalina</name>
    <dbReference type="NCBI Taxonomy" id="153913"/>
    <lineage>
        <taxon>Eukaryota</taxon>
        <taxon>Fungi</taxon>
        <taxon>Dikarya</taxon>
        <taxon>Basidiomycota</taxon>
        <taxon>Agaricomycotina</taxon>
        <taxon>Agaricomycetes</taxon>
        <taxon>Agaricomycetidae</taxon>
        <taxon>Agaricales</taxon>
        <taxon>Marasmiineae</taxon>
        <taxon>Physalacriaceae</taxon>
        <taxon>Armillaria</taxon>
    </lineage>
</organism>
<evidence type="ECO:0000313" key="1">
    <source>
        <dbReference type="EMBL" id="KAK0472416.1"/>
    </source>
</evidence>
<evidence type="ECO:0000313" key="2">
    <source>
        <dbReference type="Proteomes" id="UP001175228"/>
    </source>
</evidence>
<dbReference type="EMBL" id="JAUEPU010000273">
    <property type="protein sequence ID" value="KAK0472416.1"/>
    <property type="molecule type" value="Genomic_DNA"/>
</dbReference>
<dbReference type="Gene3D" id="3.20.20.150">
    <property type="entry name" value="Divalent-metal-dependent TIM barrel enzymes"/>
    <property type="match status" value="1"/>
</dbReference>
<dbReference type="AlphaFoldDB" id="A0AA39NVA9"/>
<name>A0AA39NVA9_9AGAR</name>
<proteinExistence type="predicted"/>
<comment type="caution">
    <text evidence="1">The sequence shown here is derived from an EMBL/GenBank/DDBJ whole genome shotgun (WGS) entry which is preliminary data.</text>
</comment>
<sequence>MSVCLLTTTSDTDEGGCVQLTTDAWHTRWKRMCTSAGDPFNESWRAAPAFEPAFLLPSSPSPSCTVHLSPWLQLDAHNAGVRHDTEIAHCTFLNLTCTILPVPHLAHTLSYATLSSIPLVHLAVRVSIYFLTSSFPAGACRLHTLVQVRMPIRQLSDEQVGVYAS</sequence>
<gene>
    <name evidence="1" type="ORF">EDD18DRAFT_1472478</name>
</gene>
<accession>A0AA39NVA9</accession>
<keyword evidence="2" id="KW-1185">Reference proteome</keyword>